<accession>A0A9D1LRA2</accession>
<dbReference type="GO" id="GO:0015808">
    <property type="term" value="P:L-alanine transport"/>
    <property type="evidence" value="ECO:0007669"/>
    <property type="project" value="TreeGrafter"/>
</dbReference>
<dbReference type="InterPro" id="IPR003439">
    <property type="entry name" value="ABC_transporter-like_ATP-bd"/>
</dbReference>
<dbReference type="PANTHER" id="PTHR45772">
    <property type="entry name" value="CONSERVED COMPONENT OF ABC TRANSPORTER FOR NATURAL AMINO ACIDS-RELATED"/>
    <property type="match status" value="1"/>
</dbReference>
<proteinExistence type="predicted"/>
<dbReference type="InterPro" id="IPR027417">
    <property type="entry name" value="P-loop_NTPase"/>
</dbReference>
<dbReference type="GO" id="GO:0015188">
    <property type="term" value="F:L-isoleucine transmembrane transporter activity"/>
    <property type="evidence" value="ECO:0007669"/>
    <property type="project" value="TreeGrafter"/>
</dbReference>
<dbReference type="CDD" id="cd03219">
    <property type="entry name" value="ABC_Mj1267_LivG_branched"/>
    <property type="match status" value="1"/>
</dbReference>
<dbReference type="SMART" id="SM00382">
    <property type="entry name" value="AAA"/>
    <property type="match status" value="1"/>
</dbReference>
<dbReference type="GO" id="GO:0015192">
    <property type="term" value="F:L-phenylalanine transmembrane transporter activity"/>
    <property type="evidence" value="ECO:0007669"/>
    <property type="project" value="TreeGrafter"/>
</dbReference>
<dbReference type="PROSITE" id="PS50893">
    <property type="entry name" value="ABC_TRANSPORTER_2"/>
    <property type="match status" value="1"/>
</dbReference>
<keyword evidence="3 5" id="KW-0067">ATP-binding</keyword>
<gene>
    <name evidence="5" type="ORF">IAC59_05275</name>
</gene>
<dbReference type="GO" id="GO:0005304">
    <property type="term" value="F:L-valine transmembrane transporter activity"/>
    <property type="evidence" value="ECO:0007669"/>
    <property type="project" value="TreeGrafter"/>
</dbReference>
<dbReference type="InterPro" id="IPR003593">
    <property type="entry name" value="AAA+_ATPase"/>
</dbReference>
<organism evidence="5 6">
    <name type="scientific">Candidatus Fimadaptatus faecigallinarum</name>
    <dbReference type="NCBI Taxonomy" id="2840814"/>
    <lineage>
        <taxon>Bacteria</taxon>
        <taxon>Bacillati</taxon>
        <taxon>Bacillota</taxon>
        <taxon>Clostridia</taxon>
        <taxon>Eubacteriales</taxon>
        <taxon>Candidatus Fimadaptatus</taxon>
    </lineage>
</organism>
<dbReference type="GO" id="GO:0005886">
    <property type="term" value="C:plasma membrane"/>
    <property type="evidence" value="ECO:0007669"/>
    <property type="project" value="TreeGrafter"/>
</dbReference>
<dbReference type="SUPFAM" id="SSF52540">
    <property type="entry name" value="P-loop containing nucleoside triphosphate hydrolases"/>
    <property type="match status" value="1"/>
</dbReference>
<sequence>MTLKADNLIKSFGGLRAVDGVSFEAHAGALTCITGPNGAGKTTVFNLLTGFDTPDDGRILLDDHDITQLPPAARARAGVTRTFQNIRLLDELTALDNLTTAMHTELNGSLLDTLLPTRARARALNSAQQFAHQQLSRLALDRYADMPAGKLPYGARKSLEIARCLCMRPKLMLLDEPASGLNTQEAWELGNAILSLDRSNIILIVIEHNMALVRQIADRVIHIDGGKVRYALSRDDWIARNR</sequence>
<protein>
    <submittedName>
        <fullName evidence="5">ABC transporter ATP-binding protein</fullName>
    </submittedName>
</protein>
<dbReference type="Gene3D" id="3.40.50.300">
    <property type="entry name" value="P-loop containing nucleotide triphosphate hydrolases"/>
    <property type="match status" value="1"/>
</dbReference>
<evidence type="ECO:0000256" key="2">
    <source>
        <dbReference type="ARBA" id="ARBA00022741"/>
    </source>
</evidence>
<dbReference type="Proteomes" id="UP000824123">
    <property type="component" value="Unassembled WGS sequence"/>
</dbReference>
<comment type="caution">
    <text evidence="5">The sequence shown here is derived from an EMBL/GenBank/DDBJ whole genome shotgun (WGS) entry which is preliminary data.</text>
</comment>
<feature type="domain" description="ABC transporter" evidence="4">
    <location>
        <begin position="3"/>
        <end position="242"/>
    </location>
</feature>
<dbReference type="EMBL" id="DVNK01000035">
    <property type="protein sequence ID" value="HIU46649.1"/>
    <property type="molecule type" value="Genomic_DNA"/>
</dbReference>
<reference evidence="5" key="2">
    <citation type="journal article" date="2021" name="PeerJ">
        <title>Extensive microbial diversity within the chicken gut microbiome revealed by metagenomics and culture.</title>
        <authorList>
            <person name="Gilroy R."/>
            <person name="Ravi A."/>
            <person name="Getino M."/>
            <person name="Pursley I."/>
            <person name="Horton D.L."/>
            <person name="Alikhan N.F."/>
            <person name="Baker D."/>
            <person name="Gharbi K."/>
            <person name="Hall N."/>
            <person name="Watson M."/>
            <person name="Adriaenssens E.M."/>
            <person name="Foster-Nyarko E."/>
            <person name="Jarju S."/>
            <person name="Secka A."/>
            <person name="Antonio M."/>
            <person name="Oren A."/>
            <person name="Chaudhuri R.R."/>
            <person name="La Ragione R."/>
            <person name="Hildebrand F."/>
            <person name="Pallen M.J."/>
        </authorList>
    </citation>
    <scope>NUCLEOTIDE SEQUENCE</scope>
    <source>
        <strain evidence="5">ChiSxjej2B14-8506</strain>
    </source>
</reference>
<dbReference type="GO" id="GO:0005524">
    <property type="term" value="F:ATP binding"/>
    <property type="evidence" value="ECO:0007669"/>
    <property type="project" value="UniProtKB-KW"/>
</dbReference>
<dbReference type="AlphaFoldDB" id="A0A9D1LRA2"/>
<evidence type="ECO:0000256" key="3">
    <source>
        <dbReference type="ARBA" id="ARBA00022840"/>
    </source>
</evidence>
<reference evidence="5" key="1">
    <citation type="submission" date="2020-10" db="EMBL/GenBank/DDBJ databases">
        <authorList>
            <person name="Gilroy R."/>
        </authorList>
    </citation>
    <scope>NUCLEOTIDE SEQUENCE</scope>
    <source>
        <strain evidence="5">ChiSxjej2B14-8506</strain>
    </source>
</reference>
<dbReference type="GO" id="GO:1903806">
    <property type="term" value="P:L-isoleucine import across plasma membrane"/>
    <property type="evidence" value="ECO:0007669"/>
    <property type="project" value="TreeGrafter"/>
</dbReference>
<dbReference type="InterPro" id="IPR051120">
    <property type="entry name" value="ABC_AA/LPS_Transport"/>
</dbReference>
<evidence type="ECO:0000256" key="1">
    <source>
        <dbReference type="ARBA" id="ARBA00022448"/>
    </source>
</evidence>
<keyword evidence="2" id="KW-0547">Nucleotide-binding</keyword>
<keyword evidence="1" id="KW-0813">Transport</keyword>
<evidence type="ECO:0000313" key="6">
    <source>
        <dbReference type="Proteomes" id="UP000824123"/>
    </source>
</evidence>
<evidence type="ECO:0000313" key="5">
    <source>
        <dbReference type="EMBL" id="HIU46649.1"/>
    </source>
</evidence>
<dbReference type="GO" id="GO:1903805">
    <property type="term" value="P:L-valine import across plasma membrane"/>
    <property type="evidence" value="ECO:0007669"/>
    <property type="project" value="TreeGrafter"/>
</dbReference>
<evidence type="ECO:0000259" key="4">
    <source>
        <dbReference type="PROSITE" id="PS50893"/>
    </source>
</evidence>
<dbReference type="GO" id="GO:0016887">
    <property type="term" value="F:ATP hydrolysis activity"/>
    <property type="evidence" value="ECO:0007669"/>
    <property type="project" value="InterPro"/>
</dbReference>
<dbReference type="GO" id="GO:0042941">
    <property type="term" value="P:D-alanine transmembrane transport"/>
    <property type="evidence" value="ECO:0007669"/>
    <property type="project" value="TreeGrafter"/>
</dbReference>
<dbReference type="PANTHER" id="PTHR45772:SF11">
    <property type="entry name" value="HIGH-AFFINITY BRANCHED-CHAIN AMINO ACID TRANSPORT ATP-BINDING PROTEIN LIVG"/>
    <property type="match status" value="1"/>
</dbReference>
<dbReference type="Pfam" id="PF00005">
    <property type="entry name" value="ABC_tran"/>
    <property type="match status" value="1"/>
</dbReference>
<name>A0A9D1LRA2_9FIRM</name>